<evidence type="ECO:0008006" key="4">
    <source>
        <dbReference type="Google" id="ProtNLM"/>
    </source>
</evidence>
<protein>
    <recommendedName>
        <fullName evidence="4">DUF11 domain-containing protein</fullName>
    </recommendedName>
</protein>
<organism evidence="2 3">
    <name type="scientific">Paenibacillus gyeongsangnamensis</name>
    <dbReference type="NCBI Taxonomy" id="3388067"/>
    <lineage>
        <taxon>Bacteria</taxon>
        <taxon>Bacillati</taxon>
        <taxon>Bacillota</taxon>
        <taxon>Bacilli</taxon>
        <taxon>Bacillales</taxon>
        <taxon>Paenibacillaceae</taxon>
        <taxon>Paenibacillus</taxon>
    </lineage>
</organism>
<evidence type="ECO:0000313" key="2">
    <source>
        <dbReference type="EMBL" id="MCZ8511297.1"/>
    </source>
</evidence>
<feature type="signal peptide" evidence="1">
    <location>
        <begin position="1"/>
        <end position="27"/>
    </location>
</feature>
<name>A0ABT4Q3E3_9BACL</name>
<keyword evidence="1" id="KW-0732">Signal</keyword>
<sequence length="576" mass="63227">MNKKLQITVASVVIGASLLSTGYTVRAAEGTTQEATATVSPSYKLTDSLDVEVKTVLNEHVLDGTRLGVVIRMKNNSDSITRVPDTIEVRVKTTEGTTYTLQASASNVKSIQPKASSELSYLSVIDRTDDVTLSEVNWTDVDYYVYPKKETVVVTAPITTQPWKGSDAPITDPSAVKKWSESFKIPSLLSPLQYTPIGISKESSDKGNVIVVQLLAYNPTGQRETLPDFQIDGKTEGKIFSGKRVEQGTIVLEGKEEKYIHYAIPVDPDTELTSLNLLTAEKFAQAGQGQSGGLLSYNVGRLNILLPSGPSASAFESYVYGNPLKFDKRSNLIQSDLEVTLAEFTIQDNTDEGSKNVTAKFKLNNKGDRPLAVPVFQTDLLSSDGYTYSGARQNLTTPSILPNSGVTVSYSFKVPGSETGKGLALKIQDAVSAAPYKTTIASYAVELQPVSTNDEFSVYPFFAKIRSWDITGMFNRQGTLQYTYKAKFMMDLKRDDQMQVDQSSSKLQFELYDSLDRLIGTSQASFIGPNRLVTGENNIMFSGSSEQFDHPLTIRVYEYFTTATGDSKRLLAVFKQ</sequence>
<proteinExistence type="predicted"/>
<evidence type="ECO:0000313" key="3">
    <source>
        <dbReference type="Proteomes" id="UP001527882"/>
    </source>
</evidence>
<keyword evidence="3" id="KW-1185">Reference proteome</keyword>
<evidence type="ECO:0000256" key="1">
    <source>
        <dbReference type="SAM" id="SignalP"/>
    </source>
</evidence>
<gene>
    <name evidence="2" type="ORF">O9H85_02345</name>
</gene>
<dbReference type="EMBL" id="JAQAGZ010000001">
    <property type="protein sequence ID" value="MCZ8511297.1"/>
    <property type="molecule type" value="Genomic_DNA"/>
</dbReference>
<accession>A0ABT4Q3E3</accession>
<reference evidence="2 3" key="1">
    <citation type="submission" date="2022-12" db="EMBL/GenBank/DDBJ databases">
        <title>Draft genome sequence of Paenibacillus sp. dW9.</title>
        <authorList>
            <person name="Choi E.-W."/>
            <person name="Kim D.-U."/>
        </authorList>
    </citation>
    <scope>NUCLEOTIDE SEQUENCE [LARGE SCALE GENOMIC DNA]</scope>
    <source>
        <strain evidence="3">dW9</strain>
    </source>
</reference>
<comment type="caution">
    <text evidence="2">The sequence shown here is derived from an EMBL/GenBank/DDBJ whole genome shotgun (WGS) entry which is preliminary data.</text>
</comment>
<dbReference type="RefSeq" id="WP_269879657.1">
    <property type="nucleotide sequence ID" value="NZ_JAQAGZ010000001.1"/>
</dbReference>
<dbReference type="Proteomes" id="UP001527882">
    <property type="component" value="Unassembled WGS sequence"/>
</dbReference>
<feature type="chain" id="PRO_5045368143" description="DUF11 domain-containing protein" evidence="1">
    <location>
        <begin position="28"/>
        <end position="576"/>
    </location>
</feature>